<accession>A0ABP0V2V2</accession>
<evidence type="ECO:0000256" key="1">
    <source>
        <dbReference type="SAM" id="MobiDB-lite"/>
    </source>
</evidence>
<name>A0ABP0V2V2_9BRYO</name>
<dbReference type="Proteomes" id="UP001497512">
    <property type="component" value="Chromosome 8"/>
</dbReference>
<proteinExistence type="predicted"/>
<evidence type="ECO:0000313" key="3">
    <source>
        <dbReference type="Proteomes" id="UP001497512"/>
    </source>
</evidence>
<feature type="compositionally biased region" description="Basic and acidic residues" evidence="1">
    <location>
        <begin position="72"/>
        <end position="81"/>
    </location>
</feature>
<organism evidence="2 3">
    <name type="scientific">Sphagnum troendelagicum</name>
    <dbReference type="NCBI Taxonomy" id="128251"/>
    <lineage>
        <taxon>Eukaryota</taxon>
        <taxon>Viridiplantae</taxon>
        <taxon>Streptophyta</taxon>
        <taxon>Embryophyta</taxon>
        <taxon>Bryophyta</taxon>
        <taxon>Sphagnophytina</taxon>
        <taxon>Sphagnopsida</taxon>
        <taxon>Sphagnales</taxon>
        <taxon>Sphagnaceae</taxon>
        <taxon>Sphagnum</taxon>
    </lineage>
</organism>
<evidence type="ECO:0000313" key="2">
    <source>
        <dbReference type="EMBL" id="CAK9234548.1"/>
    </source>
</evidence>
<protein>
    <submittedName>
        <fullName evidence="2">Uncharacterized protein</fullName>
    </submittedName>
</protein>
<feature type="region of interest" description="Disordered" evidence="1">
    <location>
        <begin position="156"/>
        <end position="189"/>
    </location>
</feature>
<feature type="region of interest" description="Disordered" evidence="1">
    <location>
        <begin position="391"/>
        <end position="421"/>
    </location>
</feature>
<dbReference type="EMBL" id="OZ019900">
    <property type="protein sequence ID" value="CAK9234548.1"/>
    <property type="molecule type" value="Genomic_DNA"/>
</dbReference>
<keyword evidence="3" id="KW-1185">Reference proteome</keyword>
<feature type="compositionally biased region" description="Basic and acidic residues" evidence="1">
    <location>
        <begin position="48"/>
        <end position="58"/>
    </location>
</feature>
<gene>
    <name evidence="2" type="ORF">CSSPTR1EN2_LOCUS22272</name>
</gene>
<reference evidence="2" key="1">
    <citation type="submission" date="2024-02" db="EMBL/GenBank/DDBJ databases">
        <authorList>
            <consortium name="ELIXIR-Norway"/>
            <consortium name="Elixir Norway"/>
        </authorList>
    </citation>
    <scope>NUCLEOTIDE SEQUENCE</scope>
</reference>
<feature type="region of interest" description="Disordered" evidence="1">
    <location>
        <begin position="758"/>
        <end position="785"/>
    </location>
</feature>
<feature type="region of interest" description="Disordered" evidence="1">
    <location>
        <begin position="45"/>
        <end position="87"/>
    </location>
</feature>
<feature type="compositionally biased region" description="Basic and acidic residues" evidence="1">
    <location>
        <begin position="164"/>
        <end position="178"/>
    </location>
</feature>
<sequence>MGWLSACLGGGHTTKQQRHCSKAFVPHHSSRGRLSSLPNHLKLPQAAREGHESVDHTSKKTAAPPPTSSTCRDLRKVDVSRQRKSTSSTMLNIRIEGEIDTEISLQSDVHEMKEELATLRQILAVEADQTRKLKEEVNFLRSCGVLPKDFERKGLESEDLASPDDGHSFSGHSDEGHNHKLKKHQREGGSSVKQLYKCYSGPMHWNTSSIKSSSLPKCSPVLSAAAAEKIAKCMQTEHARLSAQRASLTPKLQFCHQKVHDCQDDRGMLNHGSEEGDADLHGRSVPQASTVNGSQINLTELDSKPQLVSWAHNVNFGAKPVQDMQNVGAQQGEHQVEDLKTLKGKSNTEALEVVQWIEVGASPISSSSASNVKDKTKFPGKSSAHMRAISVGANDVTKRSQRAARRQQKRSGARAENWPGDHNFAVTSSSHVGIADHPGSQLTIGALAKFKQAQQQLIPGHYSLTGNNTFRTSRKRHLGLWLRGFQTPLSPVRECLSVEEKSCSRESGNSEASAACDSGHVQSHQRNCHALDAVNSVGKNHHSLESHTGYDADVTPVNGTGDQEIDCCIGKKNGDLNSLETEPHLFLDSIDLEPIQCASPTLSQKRAASMGIGSVCTLAISSPLLPDSQEFDRMEVGDSVDWDETCGSDEGASIDMQLIECSSPSFSPKKKKKTSITATRLSVEGEFHSVVDSAEDAGGKDHMVAVESSSEGSFTGNILTWNPSPKANDQNWYSDAIEALQNMNDVHISNELCMSSFEEKSPAMKQQKQEQLDDDDARSSSYGNSSESKALKRAFFGWESETDVHKNVGRYEEEVTQNEDYSEELYQMGEKSQLQSSLVMNGIQHRRLVLKSCTNSKRESLRGDGKFTETNEYCIEPKDLSRVSHVVDKENIIYKDLS</sequence>
<feature type="region of interest" description="Disordered" evidence="1">
    <location>
        <begin position="365"/>
        <end position="384"/>
    </location>
</feature>
<feature type="compositionally biased region" description="Basic and acidic residues" evidence="1">
    <location>
        <begin position="758"/>
        <end position="771"/>
    </location>
</feature>
<feature type="compositionally biased region" description="Basic residues" evidence="1">
    <location>
        <begin position="399"/>
        <end position="412"/>
    </location>
</feature>